<gene>
    <name evidence="2" type="ORF">GCM10022255_026870</name>
</gene>
<feature type="transmembrane region" description="Helical" evidence="1">
    <location>
        <begin position="110"/>
        <end position="131"/>
    </location>
</feature>
<protein>
    <submittedName>
        <fullName evidence="2">Uncharacterized protein</fullName>
    </submittedName>
</protein>
<comment type="caution">
    <text evidence="2">The sequence shown here is derived from an EMBL/GenBank/DDBJ whole genome shotgun (WGS) entry which is preliminary data.</text>
</comment>
<keyword evidence="3" id="KW-1185">Reference proteome</keyword>
<evidence type="ECO:0000256" key="1">
    <source>
        <dbReference type="SAM" id="Phobius"/>
    </source>
</evidence>
<evidence type="ECO:0000313" key="2">
    <source>
        <dbReference type="EMBL" id="GAA4248129.1"/>
    </source>
</evidence>
<reference evidence="3" key="1">
    <citation type="journal article" date="2019" name="Int. J. Syst. Evol. Microbiol.">
        <title>The Global Catalogue of Microorganisms (GCM) 10K type strain sequencing project: providing services to taxonomists for standard genome sequencing and annotation.</title>
        <authorList>
            <consortium name="The Broad Institute Genomics Platform"/>
            <consortium name="The Broad Institute Genome Sequencing Center for Infectious Disease"/>
            <person name="Wu L."/>
            <person name="Ma J."/>
        </authorList>
    </citation>
    <scope>NUCLEOTIDE SEQUENCE [LARGE SCALE GENOMIC DNA]</scope>
    <source>
        <strain evidence="3">JCM 17441</strain>
    </source>
</reference>
<dbReference type="Proteomes" id="UP001500620">
    <property type="component" value="Unassembled WGS sequence"/>
</dbReference>
<sequence length="178" mass="19268">MQQAVPDEADPRERLQEIAVGHVLSIPSLGMTANVRSDRAALWRMAGFGAAALLFSCLVVAVRVRWVPMESLDRGVADELNAVVAPRRFLVGWGNARPRAGAAESAPGRLWALAGLGVAWVLAFGALVAIGVPLARYRHPTDILGSGVLTVLWVTAAWWLLRPNRDLTTRTVTELQDE</sequence>
<keyword evidence="1" id="KW-0472">Membrane</keyword>
<proteinExistence type="predicted"/>
<name>A0ABP8D6K9_9ACTN</name>
<dbReference type="EMBL" id="BAABAT010000005">
    <property type="protein sequence ID" value="GAA4248129.1"/>
    <property type="molecule type" value="Genomic_DNA"/>
</dbReference>
<feature type="transmembrane region" description="Helical" evidence="1">
    <location>
        <begin position="41"/>
        <end position="64"/>
    </location>
</feature>
<evidence type="ECO:0000313" key="3">
    <source>
        <dbReference type="Proteomes" id="UP001500620"/>
    </source>
</evidence>
<feature type="transmembrane region" description="Helical" evidence="1">
    <location>
        <begin position="143"/>
        <end position="161"/>
    </location>
</feature>
<keyword evidence="1" id="KW-0812">Transmembrane</keyword>
<organism evidence="2 3">
    <name type="scientific">Dactylosporangium darangshiense</name>
    <dbReference type="NCBI Taxonomy" id="579108"/>
    <lineage>
        <taxon>Bacteria</taxon>
        <taxon>Bacillati</taxon>
        <taxon>Actinomycetota</taxon>
        <taxon>Actinomycetes</taxon>
        <taxon>Micromonosporales</taxon>
        <taxon>Micromonosporaceae</taxon>
        <taxon>Dactylosporangium</taxon>
    </lineage>
</organism>
<accession>A0ABP8D6K9</accession>
<keyword evidence="1" id="KW-1133">Transmembrane helix</keyword>